<dbReference type="GO" id="GO:0036435">
    <property type="term" value="F:K48-linked polyubiquitin modification-dependent protein binding"/>
    <property type="evidence" value="ECO:0007669"/>
    <property type="project" value="TreeGrafter"/>
</dbReference>
<dbReference type="GO" id="GO:0005737">
    <property type="term" value="C:cytoplasm"/>
    <property type="evidence" value="ECO:0007669"/>
    <property type="project" value="UniProtKB-SubCell"/>
</dbReference>
<dbReference type="Proteomes" id="UP000780801">
    <property type="component" value="Unassembled WGS sequence"/>
</dbReference>
<feature type="compositionally biased region" description="Polar residues" evidence="4">
    <location>
        <begin position="100"/>
        <end position="109"/>
    </location>
</feature>
<dbReference type="SUPFAM" id="SSF46934">
    <property type="entry name" value="UBA-like"/>
    <property type="match status" value="1"/>
</dbReference>
<accession>A0A9P6KFB1</accession>
<feature type="compositionally biased region" description="Low complexity" evidence="4">
    <location>
        <begin position="131"/>
        <end position="147"/>
    </location>
</feature>
<dbReference type="InterPro" id="IPR001012">
    <property type="entry name" value="UBX_dom"/>
</dbReference>
<dbReference type="Gene3D" id="3.10.20.90">
    <property type="entry name" value="Phosphatidylinositol 3-kinase Catalytic Subunit, Chain A, domain 1"/>
    <property type="match status" value="1"/>
</dbReference>
<dbReference type="InterPro" id="IPR032675">
    <property type="entry name" value="LRR_dom_sf"/>
</dbReference>
<dbReference type="PANTHER" id="PTHR46340">
    <property type="entry name" value="UBX DOMAIN-CONTAINING PROTEIN 1"/>
    <property type="match status" value="1"/>
</dbReference>
<evidence type="ECO:0000256" key="3">
    <source>
        <dbReference type="ARBA" id="ARBA00023054"/>
    </source>
</evidence>
<proteinExistence type="predicted"/>
<evidence type="ECO:0008006" key="9">
    <source>
        <dbReference type="Google" id="ProtNLM"/>
    </source>
</evidence>
<feature type="compositionally biased region" description="Polar residues" evidence="4">
    <location>
        <begin position="167"/>
        <end position="188"/>
    </location>
</feature>
<feature type="region of interest" description="Disordered" evidence="4">
    <location>
        <begin position="418"/>
        <end position="464"/>
    </location>
</feature>
<feature type="domain" description="UBX" evidence="6">
    <location>
        <begin position="277"/>
        <end position="356"/>
    </location>
</feature>
<reference evidence="7" key="1">
    <citation type="journal article" date="2020" name="Fungal Divers.">
        <title>Resolving the Mortierellaceae phylogeny through synthesis of multi-gene phylogenetics and phylogenomics.</title>
        <authorList>
            <person name="Vandepol N."/>
            <person name="Liber J."/>
            <person name="Desiro A."/>
            <person name="Na H."/>
            <person name="Kennedy M."/>
            <person name="Barry K."/>
            <person name="Grigoriev I.V."/>
            <person name="Miller A.N."/>
            <person name="O'Donnell K."/>
            <person name="Stajich J.E."/>
            <person name="Bonito G."/>
        </authorList>
    </citation>
    <scope>NUCLEOTIDE SEQUENCE</scope>
    <source>
        <strain evidence="7">KOD1015</strain>
    </source>
</reference>
<dbReference type="Gene3D" id="3.80.10.10">
    <property type="entry name" value="Ribonuclease Inhibitor"/>
    <property type="match status" value="2"/>
</dbReference>
<dbReference type="Pfam" id="PF22562">
    <property type="entry name" value="UBA_7"/>
    <property type="match status" value="1"/>
</dbReference>
<evidence type="ECO:0000313" key="7">
    <source>
        <dbReference type="EMBL" id="KAF9582791.1"/>
    </source>
</evidence>
<dbReference type="Gene3D" id="1.10.8.10">
    <property type="entry name" value="DNA helicase RuvA subunit, C-terminal domain"/>
    <property type="match status" value="1"/>
</dbReference>
<keyword evidence="8" id="KW-1185">Reference proteome</keyword>
<dbReference type="PROSITE" id="PS50030">
    <property type="entry name" value="UBA"/>
    <property type="match status" value="1"/>
</dbReference>
<dbReference type="InterPro" id="IPR015940">
    <property type="entry name" value="UBA"/>
</dbReference>
<feature type="compositionally biased region" description="Basic and acidic residues" evidence="4">
    <location>
        <begin position="554"/>
        <end position="576"/>
    </location>
</feature>
<dbReference type="Pfam" id="PF25372">
    <property type="entry name" value="DUF7885"/>
    <property type="match status" value="1"/>
</dbReference>
<keyword evidence="3" id="KW-0175">Coiled coil</keyword>
<gene>
    <name evidence="7" type="ORF">BGW38_010756</name>
</gene>
<feature type="domain" description="UBA" evidence="5">
    <location>
        <begin position="2"/>
        <end position="42"/>
    </location>
</feature>
<organism evidence="7 8">
    <name type="scientific">Lunasporangiospora selenospora</name>
    <dbReference type="NCBI Taxonomy" id="979761"/>
    <lineage>
        <taxon>Eukaryota</taxon>
        <taxon>Fungi</taxon>
        <taxon>Fungi incertae sedis</taxon>
        <taxon>Mucoromycota</taxon>
        <taxon>Mortierellomycotina</taxon>
        <taxon>Mortierellomycetes</taxon>
        <taxon>Mortierellales</taxon>
        <taxon>Mortierellaceae</taxon>
        <taxon>Lunasporangiospora</taxon>
    </lineage>
</organism>
<evidence type="ECO:0000256" key="2">
    <source>
        <dbReference type="ARBA" id="ARBA00022490"/>
    </source>
</evidence>
<feature type="compositionally biased region" description="Acidic residues" evidence="4">
    <location>
        <begin position="441"/>
        <end position="463"/>
    </location>
</feature>
<feature type="region of interest" description="Disordered" evidence="4">
    <location>
        <begin position="552"/>
        <end position="576"/>
    </location>
</feature>
<dbReference type="GO" id="GO:0005634">
    <property type="term" value="C:nucleus"/>
    <property type="evidence" value="ECO:0007669"/>
    <property type="project" value="TreeGrafter"/>
</dbReference>
<comment type="caution">
    <text evidence="7">The sequence shown here is derived from an EMBL/GenBank/DDBJ whole genome shotgun (WGS) entry which is preliminary data.</text>
</comment>
<dbReference type="InterPro" id="IPR029071">
    <property type="entry name" value="Ubiquitin-like_domsf"/>
</dbReference>
<dbReference type="InterPro" id="IPR009060">
    <property type="entry name" value="UBA-like_sf"/>
</dbReference>
<keyword evidence="2" id="KW-0963">Cytoplasm</keyword>
<evidence type="ECO:0000256" key="1">
    <source>
        <dbReference type="ARBA" id="ARBA00004496"/>
    </source>
</evidence>
<evidence type="ECO:0000259" key="6">
    <source>
        <dbReference type="PROSITE" id="PS50033"/>
    </source>
</evidence>
<dbReference type="CDD" id="cd01767">
    <property type="entry name" value="UBX"/>
    <property type="match status" value="1"/>
</dbReference>
<dbReference type="Pfam" id="PF00789">
    <property type="entry name" value="UBX"/>
    <property type="match status" value="1"/>
</dbReference>
<feature type="compositionally biased region" description="Low complexity" evidence="4">
    <location>
        <begin position="85"/>
        <end position="99"/>
    </location>
</feature>
<evidence type="ECO:0000259" key="5">
    <source>
        <dbReference type="PROSITE" id="PS50030"/>
    </source>
</evidence>
<dbReference type="GO" id="GO:0032435">
    <property type="term" value="P:negative regulation of proteasomal ubiquitin-dependent protein catabolic process"/>
    <property type="evidence" value="ECO:0007669"/>
    <property type="project" value="TreeGrafter"/>
</dbReference>
<dbReference type="SUPFAM" id="SSF52047">
    <property type="entry name" value="RNI-like"/>
    <property type="match status" value="1"/>
</dbReference>
<protein>
    <recommendedName>
        <fullName evidence="9">UBX domain-containing protein</fullName>
    </recommendedName>
</protein>
<dbReference type="GO" id="GO:1903094">
    <property type="term" value="P:negative regulation of protein K48-linked deubiquitination"/>
    <property type="evidence" value="ECO:0007669"/>
    <property type="project" value="TreeGrafter"/>
</dbReference>
<dbReference type="OrthoDB" id="120976at2759"/>
<feature type="region of interest" description="Disordered" evidence="4">
    <location>
        <begin position="482"/>
        <end position="539"/>
    </location>
</feature>
<feature type="region of interest" description="Disordered" evidence="4">
    <location>
        <begin position="80"/>
        <end position="111"/>
    </location>
</feature>
<dbReference type="GO" id="GO:0031397">
    <property type="term" value="P:negative regulation of protein ubiquitination"/>
    <property type="evidence" value="ECO:0007669"/>
    <property type="project" value="TreeGrafter"/>
</dbReference>
<evidence type="ECO:0000256" key="4">
    <source>
        <dbReference type="SAM" id="MobiDB-lite"/>
    </source>
</evidence>
<dbReference type="EMBL" id="JAABOA010000925">
    <property type="protein sequence ID" value="KAF9582791.1"/>
    <property type="molecule type" value="Genomic_DNA"/>
</dbReference>
<dbReference type="AlphaFoldDB" id="A0A9P6KFB1"/>
<comment type="subcellular location">
    <subcellularLocation>
        <location evidence="1">Cytoplasm</location>
    </subcellularLocation>
</comment>
<evidence type="ECO:0000313" key="8">
    <source>
        <dbReference type="Proteomes" id="UP000780801"/>
    </source>
</evidence>
<dbReference type="PROSITE" id="PS50033">
    <property type="entry name" value="UBX"/>
    <property type="match status" value="1"/>
</dbReference>
<dbReference type="SMART" id="SM00166">
    <property type="entry name" value="UBX"/>
    <property type="match status" value="1"/>
</dbReference>
<dbReference type="InterPro" id="IPR057207">
    <property type="entry name" value="FBXL15_LRR"/>
</dbReference>
<sequence>MSSSSDIRASLLDLGFSLSHARAAIAAGNTTIEAATEWLFANSGNSPQTNQGAKLSLRSGDDEAFEQDLQQAIEASRIDTQVRATPLTPSGLGSSSSLPDTNIQSQVSGESGAKRIKINIVRAQPSETTQPAAAAAALPPAPAASAPMPTPAPAPVPATVVSRGESIITSPSGQHSVQSGVLPTPQLTSRHKDDTAEAQHAARLAEANRRAEKARREKKEANLARQRTLDALKEDRENRKLRSHAVPSSATVTGPSIPPAATAGPSSGASAPPSSESKKQTVMVQLRLKNGSVVKRAFDSNATIEDLFNLARSEDGNVGSADISLIQPFPRKEFTIADNLTTLDEAGLCPSCSLNVLVQTPIHAPKPIAPITPTMSTPGGWLSPGQEVEMEAPTAGPDVDDTYMVVDGEEYHALPHHQHATDGAHHTLPPIPLDEPMSHEEENDEEDEEAEGEDAEAEEEEEDGMMHALPVPPAWTFQGQHWPGRGRGRGRGGAIAFTGQGHSLAAGGSGHGGTQPPPGSVGVEGDTPAEGPIAEEGEATRRERVLAAMANRAKAQEEENEKSLLEQQDAKPKEREIPSLQSLCSYEVAVLITASDSKSAQCLKLLGENVGNQATESIVQELIKLEKLDQLTLKKLFKCPIVSMVLDGYSRATDSLMDTIGASQTRSLSYLSLRGYLSLLTTLRLSQTKVTSTGMARIIAESSWKSSLHTLDLSYCEGVSGSMVLLNLEELTNLQMLHLNNTLAFDRSPIRQPSKESFSRLISLDLSRTPISSDDLVILTGCIPTLKTLNLTSCLRNLSHVSFPSREHSLLTVMPTAAGLPLTNLDFSGFVFVTDEVVLALESVTTLQILSLAGTKLTDRGSVAFTRMASLKELSLDRTNIGDKTMGYLRDLGRLEVLSMNRCRRLTTEGVIALSKCAFFGLVLKRLSLGYNKYIHDEALTVFVRCLGLSTLNLEHTDVSEQKALFLQNSLENLKQLRIKGVTNGAVYEEEPNPVFPDVVGST</sequence>
<name>A0A9P6KFB1_9FUNG</name>
<dbReference type="PANTHER" id="PTHR46340:SF1">
    <property type="entry name" value="UBX DOMAIN-CONTAINING PROTEIN 1"/>
    <property type="match status" value="1"/>
</dbReference>
<dbReference type="SUPFAM" id="SSF54236">
    <property type="entry name" value="Ubiquitin-like"/>
    <property type="match status" value="1"/>
</dbReference>
<feature type="compositionally biased region" description="Low complexity" evidence="4">
    <location>
        <begin position="259"/>
        <end position="275"/>
    </location>
</feature>
<feature type="compositionally biased region" description="Basic and acidic residues" evidence="4">
    <location>
        <begin position="206"/>
        <end position="240"/>
    </location>
</feature>
<feature type="region of interest" description="Disordered" evidence="4">
    <location>
        <begin position="125"/>
        <end position="280"/>
    </location>
</feature>